<gene>
    <name evidence="4 8" type="primary">truA</name>
    <name evidence="8" type="ORF">CHO01_25730</name>
    <name evidence="9" type="ORF">HNR08_002484</name>
</gene>
<feature type="active site" description="Nucleophile" evidence="4">
    <location>
        <position position="78"/>
    </location>
</feature>
<dbReference type="GO" id="GO:0031119">
    <property type="term" value="P:tRNA pseudouridine synthesis"/>
    <property type="evidence" value="ECO:0007669"/>
    <property type="project" value="UniProtKB-UniRule"/>
</dbReference>
<dbReference type="InterPro" id="IPR020095">
    <property type="entry name" value="PsdUridine_synth_TruA_C"/>
</dbReference>
<keyword evidence="3 4" id="KW-0413">Isomerase</keyword>
<feature type="compositionally biased region" description="Basic and acidic residues" evidence="6">
    <location>
        <begin position="303"/>
        <end position="316"/>
    </location>
</feature>
<keyword evidence="10" id="KW-1185">Reference proteome</keyword>
<dbReference type="EMBL" id="BJVQ01000038">
    <property type="protein sequence ID" value="GEL47457.1"/>
    <property type="molecule type" value="Genomic_DNA"/>
</dbReference>
<evidence type="ECO:0000256" key="5">
    <source>
        <dbReference type="RuleBase" id="RU003792"/>
    </source>
</evidence>
<evidence type="ECO:0000313" key="10">
    <source>
        <dbReference type="Proteomes" id="UP000321723"/>
    </source>
</evidence>
<reference evidence="8 10" key="1">
    <citation type="submission" date="2019-07" db="EMBL/GenBank/DDBJ databases">
        <title>Whole genome shotgun sequence of Cellulomonas hominis NBRC 16055.</title>
        <authorList>
            <person name="Hosoyama A."/>
            <person name="Uohara A."/>
            <person name="Ohji S."/>
            <person name="Ichikawa N."/>
        </authorList>
    </citation>
    <scope>NUCLEOTIDE SEQUENCE [LARGE SCALE GENOMIC DNA]</scope>
    <source>
        <strain evidence="8 10">NBRC 16055</strain>
    </source>
</reference>
<dbReference type="Gene3D" id="3.30.70.660">
    <property type="entry name" value="Pseudouridine synthase I, catalytic domain, C-terminal subdomain"/>
    <property type="match status" value="1"/>
</dbReference>
<dbReference type="FunFam" id="3.30.70.660:FF:000003">
    <property type="entry name" value="tRNA pseudouridine synthase A"/>
    <property type="match status" value="1"/>
</dbReference>
<keyword evidence="2 4" id="KW-0819">tRNA processing</keyword>
<dbReference type="GO" id="GO:0160147">
    <property type="term" value="F:tRNA pseudouridine(38-40) synthase activity"/>
    <property type="evidence" value="ECO:0007669"/>
    <property type="project" value="UniProtKB-EC"/>
</dbReference>
<evidence type="ECO:0000313" key="9">
    <source>
        <dbReference type="EMBL" id="MBB5473748.1"/>
    </source>
</evidence>
<dbReference type="AlphaFoldDB" id="A0A511FGK3"/>
<comment type="caution">
    <text evidence="4">Lacks conserved residue(s) required for the propagation of feature annotation.</text>
</comment>
<protein>
    <recommendedName>
        <fullName evidence="4">tRNA pseudouridine synthase A</fullName>
        <ecNumber evidence="4">5.4.99.12</ecNumber>
    </recommendedName>
    <alternativeName>
        <fullName evidence="4">tRNA pseudouridine(38-40) synthase</fullName>
    </alternativeName>
    <alternativeName>
        <fullName evidence="4">tRNA pseudouridylate synthase I</fullName>
    </alternativeName>
    <alternativeName>
        <fullName evidence="4">tRNA-uridine isomerase I</fullName>
    </alternativeName>
</protein>
<feature type="binding site" evidence="4">
    <location>
        <position position="147"/>
    </location>
    <ligand>
        <name>substrate</name>
    </ligand>
</feature>
<comment type="function">
    <text evidence="4">Formation of pseudouridine at positions 38, 39 and 40 in the anticodon stem and loop of transfer RNAs.</text>
</comment>
<evidence type="ECO:0000259" key="7">
    <source>
        <dbReference type="Pfam" id="PF01416"/>
    </source>
</evidence>
<evidence type="ECO:0000256" key="2">
    <source>
        <dbReference type="ARBA" id="ARBA00022694"/>
    </source>
</evidence>
<sequence>MPDQPLDPPPVAAAGAPAADLVRVRVDLAYDGTDFAGWARQPGLRTVQGVVEDGLALVLRSAHRGDAPPRVTVAGRTDAGVHARGQVLHVDVPAGAWAAVPGRSDRGPEESLLTRLAGVLPADVVATRVRVAPEGFDARFSAVARRYVYRVCDETALRDPLRRHHVLWSRRPLDVAAMHEAAQRVLGRHDFAAYCKPRPGATTIRTLDELTWERPADGPDAGLVVATVRADAFCHSMVRALVGASLAVGEGRRGVDWPAELLVGGRRDPGSAVVAAHGLTLEEVVYPPDAELAARQVRTRAPRSADDVDPHPLRAP</sequence>
<dbReference type="InterPro" id="IPR020097">
    <property type="entry name" value="PsdUridine_synth_TruA_a/b_dom"/>
</dbReference>
<dbReference type="RefSeq" id="WP_146838566.1">
    <property type="nucleotide sequence ID" value="NZ_BJVQ01000038.1"/>
</dbReference>
<dbReference type="PANTHER" id="PTHR11142">
    <property type="entry name" value="PSEUDOURIDYLATE SYNTHASE"/>
    <property type="match status" value="1"/>
</dbReference>
<feature type="domain" description="Pseudouridine synthase I TruA alpha/beta" evidence="7">
    <location>
        <begin position="181"/>
        <end position="287"/>
    </location>
</feature>
<dbReference type="Proteomes" id="UP000321723">
    <property type="component" value="Unassembled WGS sequence"/>
</dbReference>
<dbReference type="HAMAP" id="MF_00171">
    <property type="entry name" value="TruA"/>
    <property type="match status" value="1"/>
</dbReference>
<dbReference type="InterPro" id="IPR020094">
    <property type="entry name" value="TruA/RsuA/RluB/E/F_N"/>
</dbReference>
<dbReference type="SUPFAM" id="SSF55120">
    <property type="entry name" value="Pseudouridine synthase"/>
    <property type="match status" value="1"/>
</dbReference>
<dbReference type="Gene3D" id="3.30.70.580">
    <property type="entry name" value="Pseudouridine synthase I, catalytic domain, N-terminal subdomain"/>
    <property type="match status" value="1"/>
</dbReference>
<comment type="caution">
    <text evidence="8">The sequence shown here is derived from an EMBL/GenBank/DDBJ whole genome shotgun (WGS) entry which is preliminary data.</text>
</comment>
<dbReference type="InterPro" id="IPR001406">
    <property type="entry name" value="PsdUridine_synth_TruA"/>
</dbReference>
<dbReference type="Pfam" id="PF01416">
    <property type="entry name" value="PseudoU_synth_1"/>
    <property type="match status" value="1"/>
</dbReference>
<evidence type="ECO:0000256" key="3">
    <source>
        <dbReference type="ARBA" id="ARBA00023235"/>
    </source>
</evidence>
<evidence type="ECO:0000256" key="4">
    <source>
        <dbReference type="HAMAP-Rule" id="MF_00171"/>
    </source>
</evidence>
<evidence type="ECO:0000256" key="1">
    <source>
        <dbReference type="ARBA" id="ARBA00009375"/>
    </source>
</evidence>
<proteinExistence type="inferred from homology"/>
<comment type="similarity">
    <text evidence="1 4 5">Belongs to the tRNA pseudouridine synthase TruA family.</text>
</comment>
<dbReference type="PANTHER" id="PTHR11142:SF0">
    <property type="entry name" value="TRNA PSEUDOURIDINE SYNTHASE-LIKE 1"/>
    <property type="match status" value="1"/>
</dbReference>
<evidence type="ECO:0000313" key="8">
    <source>
        <dbReference type="EMBL" id="GEL47457.1"/>
    </source>
</evidence>
<dbReference type="EC" id="5.4.99.12" evidence="4"/>
<comment type="subunit">
    <text evidence="4">Homodimer.</text>
</comment>
<comment type="catalytic activity">
    <reaction evidence="4 5">
        <text>uridine(38/39/40) in tRNA = pseudouridine(38/39/40) in tRNA</text>
        <dbReference type="Rhea" id="RHEA:22376"/>
        <dbReference type="Rhea" id="RHEA-COMP:10085"/>
        <dbReference type="Rhea" id="RHEA-COMP:10087"/>
        <dbReference type="ChEBI" id="CHEBI:65314"/>
        <dbReference type="ChEBI" id="CHEBI:65315"/>
        <dbReference type="EC" id="5.4.99.12"/>
    </reaction>
</comment>
<evidence type="ECO:0000313" key="11">
    <source>
        <dbReference type="Proteomes" id="UP000564629"/>
    </source>
</evidence>
<accession>A0A511FGK3</accession>
<dbReference type="Proteomes" id="UP000564629">
    <property type="component" value="Unassembled WGS sequence"/>
</dbReference>
<dbReference type="OrthoDB" id="9811823at2"/>
<dbReference type="NCBIfam" id="TIGR00071">
    <property type="entry name" value="hisT_truA"/>
    <property type="match status" value="1"/>
</dbReference>
<organism evidence="8 10">
    <name type="scientific">Cellulomonas hominis</name>
    <dbReference type="NCBI Taxonomy" id="156981"/>
    <lineage>
        <taxon>Bacteria</taxon>
        <taxon>Bacillati</taxon>
        <taxon>Actinomycetota</taxon>
        <taxon>Actinomycetes</taxon>
        <taxon>Micrococcales</taxon>
        <taxon>Cellulomonadaceae</taxon>
        <taxon>Cellulomonas</taxon>
    </lineage>
</organism>
<dbReference type="InterPro" id="IPR020103">
    <property type="entry name" value="PsdUridine_synth_cat_dom_sf"/>
</dbReference>
<name>A0A511FGK3_9CELL</name>
<dbReference type="CDD" id="cd02570">
    <property type="entry name" value="PseudoU_synth_EcTruA"/>
    <property type="match status" value="1"/>
</dbReference>
<dbReference type="EMBL" id="JACHDN010000001">
    <property type="protein sequence ID" value="MBB5473748.1"/>
    <property type="molecule type" value="Genomic_DNA"/>
</dbReference>
<feature type="region of interest" description="Disordered" evidence="6">
    <location>
        <begin position="295"/>
        <end position="316"/>
    </location>
</feature>
<reference evidence="9 11" key="2">
    <citation type="submission" date="2020-08" db="EMBL/GenBank/DDBJ databases">
        <title>Sequencing the genomes of 1000 actinobacteria strains.</title>
        <authorList>
            <person name="Klenk H.-P."/>
        </authorList>
    </citation>
    <scope>NUCLEOTIDE SEQUENCE [LARGE SCALE GENOMIC DNA]</scope>
    <source>
        <strain evidence="9 11">DSM 9581</strain>
    </source>
</reference>
<dbReference type="GO" id="GO:0003723">
    <property type="term" value="F:RNA binding"/>
    <property type="evidence" value="ECO:0007669"/>
    <property type="project" value="InterPro"/>
</dbReference>
<evidence type="ECO:0000256" key="6">
    <source>
        <dbReference type="SAM" id="MobiDB-lite"/>
    </source>
</evidence>